<gene>
    <name evidence="5" type="ORF">Apau_1713</name>
</gene>
<dbReference type="eggNOG" id="COG0680">
    <property type="taxonomic scope" value="Bacteria"/>
</dbReference>
<dbReference type="Proteomes" id="UP000005096">
    <property type="component" value="Chromosome"/>
</dbReference>
<evidence type="ECO:0000256" key="2">
    <source>
        <dbReference type="ARBA" id="ARBA00022670"/>
    </source>
</evidence>
<dbReference type="GO" id="GO:0004190">
    <property type="term" value="F:aspartic-type endopeptidase activity"/>
    <property type="evidence" value="ECO:0007669"/>
    <property type="project" value="UniProtKB-KW"/>
</dbReference>
<keyword evidence="4" id="KW-0378">Hydrolase</keyword>
<accession>E3CV44</accession>
<proteinExistence type="inferred from homology"/>
<dbReference type="HOGENOM" id="CLU_099037_4_1_0"/>
<dbReference type="PANTHER" id="PTHR30302">
    <property type="entry name" value="HYDROGENASE 1 MATURATION PROTEASE"/>
    <property type="match status" value="1"/>
</dbReference>
<keyword evidence="6" id="KW-1185">Reference proteome</keyword>
<protein>
    <submittedName>
        <fullName evidence="5">Hydrogenase maturation protease</fullName>
    </submittedName>
</protein>
<evidence type="ECO:0000256" key="4">
    <source>
        <dbReference type="ARBA" id="ARBA00022801"/>
    </source>
</evidence>
<dbReference type="NCBIfam" id="TIGR00072">
    <property type="entry name" value="hydrog_prot"/>
    <property type="match status" value="1"/>
</dbReference>
<organism evidence="5 6">
    <name type="scientific">Aminomonas paucivorans DSM 12260</name>
    <dbReference type="NCBI Taxonomy" id="584708"/>
    <lineage>
        <taxon>Bacteria</taxon>
        <taxon>Thermotogati</taxon>
        <taxon>Synergistota</taxon>
        <taxon>Synergistia</taxon>
        <taxon>Synergistales</taxon>
        <taxon>Synergistaceae</taxon>
        <taxon>Aminomonas</taxon>
    </lineage>
</organism>
<evidence type="ECO:0000256" key="3">
    <source>
        <dbReference type="ARBA" id="ARBA00022750"/>
    </source>
</evidence>
<reference evidence="5 6" key="1">
    <citation type="journal article" date="2010" name="Stand. Genomic Sci.">
        <title>Non-contiguous finished genome sequence of Aminomonas paucivorans type strain (GLU-3).</title>
        <authorList>
            <person name="Pitluck S."/>
            <person name="Yasawong M."/>
            <person name="Held B."/>
            <person name="Lapidus A."/>
            <person name="Nolan M."/>
            <person name="Copeland A."/>
            <person name="Lucas S."/>
            <person name="Del Rio T.G."/>
            <person name="Tice H."/>
            <person name="Cheng J.F."/>
            <person name="Chertkov O."/>
            <person name="Goodwin L."/>
            <person name="Tapia R."/>
            <person name="Han C."/>
            <person name="Liolios K."/>
            <person name="Ivanova N."/>
            <person name="Mavromatis K."/>
            <person name="Ovchinnikova G."/>
            <person name="Pati A."/>
            <person name="Chen A."/>
            <person name="Palaniappan K."/>
            <person name="Land M."/>
            <person name="Hauser L."/>
            <person name="Chang Y.J."/>
            <person name="Jeffries C.D."/>
            <person name="Pukall R."/>
            <person name="Spring S."/>
            <person name="Rohde M."/>
            <person name="Sikorski J."/>
            <person name="Goker M."/>
            <person name="Woyke T."/>
            <person name="Bristow J."/>
            <person name="Eisen J.A."/>
            <person name="Markowitz V."/>
            <person name="Hugenholtz P."/>
            <person name="Kyrpides N.C."/>
            <person name="Klenk H.P."/>
        </authorList>
    </citation>
    <scope>NUCLEOTIDE SEQUENCE [LARGE SCALE GENOMIC DNA]</scope>
    <source>
        <strain evidence="5 6">DSM 12260</strain>
    </source>
</reference>
<dbReference type="GO" id="GO:0016485">
    <property type="term" value="P:protein processing"/>
    <property type="evidence" value="ECO:0007669"/>
    <property type="project" value="TreeGrafter"/>
</dbReference>
<dbReference type="AlphaFoldDB" id="E3CV44"/>
<dbReference type="PaxDb" id="584708-Apau_1713"/>
<dbReference type="SUPFAM" id="SSF53163">
    <property type="entry name" value="HybD-like"/>
    <property type="match status" value="1"/>
</dbReference>
<dbReference type="STRING" id="584708.Apau_1713"/>
<dbReference type="MEROPS" id="A31.003"/>
<dbReference type="RefSeq" id="WP_006301352.1">
    <property type="nucleotide sequence ID" value="NZ_CM001022.1"/>
</dbReference>
<keyword evidence="3" id="KW-0064">Aspartyl protease</keyword>
<evidence type="ECO:0000256" key="1">
    <source>
        <dbReference type="ARBA" id="ARBA00006814"/>
    </source>
</evidence>
<name>E3CV44_9BACT</name>
<evidence type="ECO:0000313" key="6">
    <source>
        <dbReference type="Proteomes" id="UP000005096"/>
    </source>
</evidence>
<dbReference type="Gene3D" id="3.40.50.1450">
    <property type="entry name" value="HybD-like"/>
    <property type="match status" value="1"/>
</dbReference>
<dbReference type="InterPro" id="IPR023430">
    <property type="entry name" value="Pept_HybD-like_dom_sf"/>
</dbReference>
<sequence length="165" mass="18411">MTTELWGVGQPLRGDDGAGVFVASRLARRPPEGLRVRVCETVPDNYLALLLRNPPELLLVVDAADLGLSPGTLVRLESPTGGETIFSGTHDFPWDAQLRSLRDRLHLIFLLVQPRDRDLRVGLSPEVRRACLHLTGLLRRGRWDRLPPMETLPAAGGYHEKRSPR</sequence>
<dbReference type="OrthoDB" id="1723372at2"/>
<dbReference type="PANTHER" id="PTHR30302:SF1">
    <property type="entry name" value="HYDROGENASE 2 MATURATION PROTEASE"/>
    <property type="match status" value="1"/>
</dbReference>
<comment type="similarity">
    <text evidence="1">Belongs to the peptidase A31 family.</text>
</comment>
<dbReference type="Pfam" id="PF01750">
    <property type="entry name" value="HycI"/>
    <property type="match status" value="1"/>
</dbReference>
<dbReference type="GO" id="GO:0008047">
    <property type="term" value="F:enzyme activator activity"/>
    <property type="evidence" value="ECO:0007669"/>
    <property type="project" value="InterPro"/>
</dbReference>
<evidence type="ECO:0000313" key="5">
    <source>
        <dbReference type="EMBL" id="EFQ24131.1"/>
    </source>
</evidence>
<dbReference type="InterPro" id="IPR000671">
    <property type="entry name" value="Peptidase_A31"/>
</dbReference>
<dbReference type="PRINTS" id="PR00446">
    <property type="entry name" value="HYDRGNUPTAKE"/>
</dbReference>
<keyword evidence="2 5" id="KW-0645">Protease</keyword>
<dbReference type="EMBL" id="CM001022">
    <property type="protein sequence ID" value="EFQ24131.1"/>
    <property type="molecule type" value="Genomic_DNA"/>
</dbReference>